<evidence type="ECO:0000313" key="1">
    <source>
        <dbReference type="EMBL" id="KAG5381186.1"/>
    </source>
</evidence>
<sequence>MVLIYVKSGEWKLLLHWRISRESYEDYGVDHNVLNTEFSYLMLFLSVDTKPLTGFPFYYSGESFFVDEEEEVALVLDEA</sequence>
<accession>A0ABQ7L7H2</accession>
<reference evidence="1 2" key="1">
    <citation type="submission" date="2021-03" db="EMBL/GenBank/DDBJ databases">
        <authorList>
            <person name="King G.J."/>
            <person name="Bancroft I."/>
            <person name="Baten A."/>
            <person name="Bloomfield J."/>
            <person name="Borpatragohain P."/>
            <person name="He Z."/>
            <person name="Irish N."/>
            <person name="Irwin J."/>
            <person name="Liu K."/>
            <person name="Mauleon R.P."/>
            <person name="Moore J."/>
            <person name="Morris R."/>
            <person name="Ostergaard L."/>
            <person name="Wang B."/>
            <person name="Wells R."/>
        </authorList>
    </citation>
    <scope>NUCLEOTIDE SEQUENCE [LARGE SCALE GENOMIC DNA]</scope>
    <source>
        <strain evidence="1">R-o-18</strain>
        <tissue evidence="1">Leaf</tissue>
    </source>
</reference>
<gene>
    <name evidence="1" type="primary">A07g509150.1_BraROA</name>
    <name evidence="1" type="ORF">IGI04_029028</name>
</gene>
<proteinExistence type="predicted"/>
<organism evidence="1 2">
    <name type="scientific">Brassica rapa subsp. trilocularis</name>
    <dbReference type="NCBI Taxonomy" id="1813537"/>
    <lineage>
        <taxon>Eukaryota</taxon>
        <taxon>Viridiplantae</taxon>
        <taxon>Streptophyta</taxon>
        <taxon>Embryophyta</taxon>
        <taxon>Tracheophyta</taxon>
        <taxon>Spermatophyta</taxon>
        <taxon>Magnoliopsida</taxon>
        <taxon>eudicotyledons</taxon>
        <taxon>Gunneridae</taxon>
        <taxon>Pentapetalae</taxon>
        <taxon>rosids</taxon>
        <taxon>malvids</taxon>
        <taxon>Brassicales</taxon>
        <taxon>Brassicaceae</taxon>
        <taxon>Brassiceae</taxon>
        <taxon>Brassica</taxon>
    </lineage>
</organism>
<keyword evidence="2" id="KW-1185">Reference proteome</keyword>
<dbReference type="EMBL" id="JADBGQ010000009">
    <property type="protein sequence ID" value="KAG5381186.1"/>
    <property type="molecule type" value="Genomic_DNA"/>
</dbReference>
<protein>
    <recommendedName>
        <fullName evidence="3">F-box associated domain-containing protein</fullName>
    </recommendedName>
</protein>
<evidence type="ECO:0008006" key="3">
    <source>
        <dbReference type="Google" id="ProtNLM"/>
    </source>
</evidence>
<evidence type="ECO:0000313" key="2">
    <source>
        <dbReference type="Proteomes" id="UP000823674"/>
    </source>
</evidence>
<comment type="caution">
    <text evidence="1">The sequence shown here is derived from an EMBL/GenBank/DDBJ whole genome shotgun (WGS) entry which is preliminary data.</text>
</comment>
<dbReference type="Proteomes" id="UP000823674">
    <property type="component" value="Chromosome A07"/>
</dbReference>
<name>A0ABQ7L7H2_BRACM</name>